<dbReference type="Proteomes" id="UP001321047">
    <property type="component" value="Unassembled WGS sequence"/>
</dbReference>
<protein>
    <submittedName>
        <fullName evidence="2">Cupredoxin domain-containing protein</fullName>
    </submittedName>
</protein>
<comment type="caution">
    <text evidence="2">The sequence shown here is derived from an EMBL/GenBank/DDBJ whole genome shotgun (WGS) entry which is preliminary data.</text>
</comment>
<proteinExistence type="predicted"/>
<evidence type="ECO:0000313" key="2">
    <source>
        <dbReference type="EMBL" id="MCU4751237.1"/>
    </source>
</evidence>
<reference evidence="2 3" key="1">
    <citation type="submission" date="2022-09" db="EMBL/GenBank/DDBJ databases">
        <title>Enrichment on poylsaccharides allowed isolation of novel metabolic and taxonomic groups of Haloarchaea.</title>
        <authorList>
            <person name="Sorokin D.Y."/>
            <person name="Elcheninov A.G."/>
            <person name="Khizhniak T.V."/>
            <person name="Kolganova T.V."/>
            <person name="Kublanov I.V."/>
        </authorList>
    </citation>
    <scope>NUCLEOTIDE SEQUENCE [LARGE SCALE GENOMIC DNA]</scope>
    <source>
        <strain evidence="2 3">AArc-curdl1</strain>
    </source>
</reference>
<dbReference type="SUPFAM" id="SSF49503">
    <property type="entry name" value="Cupredoxins"/>
    <property type="match status" value="1"/>
</dbReference>
<dbReference type="Pfam" id="PF13473">
    <property type="entry name" value="Cupredoxin_1"/>
    <property type="match status" value="1"/>
</dbReference>
<dbReference type="PANTHER" id="PTHR36507:SF1">
    <property type="entry name" value="BLL1555 PROTEIN"/>
    <property type="match status" value="1"/>
</dbReference>
<gene>
    <name evidence="2" type="ORF">OB919_04445</name>
</gene>
<feature type="domain" description="EfeO-type cupredoxin-like" evidence="1">
    <location>
        <begin position="15"/>
        <end position="94"/>
    </location>
</feature>
<dbReference type="PANTHER" id="PTHR36507">
    <property type="entry name" value="BLL1555 PROTEIN"/>
    <property type="match status" value="1"/>
</dbReference>
<dbReference type="Gene3D" id="2.60.40.420">
    <property type="entry name" value="Cupredoxins - blue copper proteins"/>
    <property type="match status" value="1"/>
</dbReference>
<accession>A0AAP2Z618</accession>
<keyword evidence="3" id="KW-1185">Reference proteome</keyword>
<evidence type="ECO:0000313" key="3">
    <source>
        <dbReference type="Proteomes" id="UP001321047"/>
    </source>
</evidence>
<sequence length="115" mass="12494">MGDSDQEETLEELPESATVEVDDGAYSPLHSHIGTDGTVTWENTGDTSHRIDAFQFHAGSTGWTFSTELEPGESATHTFEAEGLYDFTDQAHGQFAMCGRIRVGHVEEGSSLPCE</sequence>
<dbReference type="InterPro" id="IPR028096">
    <property type="entry name" value="EfeO_Cupredoxin"/>
</dbReference>
<dbReference type="AlphaFoldDB" id="A0AAP2Z618"/>
<name>A0AAP2Z618_9EURY</name>
<dbReference type="InterPro" id="IPR052721">
    <property type="entry name" value="ET_Amicyanin"/>
</dbReference>
<dbReference type="EMBL" id="JAOPJZ010000002">
    <property type="protein sequence ID" value="MCU4751237.1"/>
    <property type="molecule type" value="Genomic_DNA"/>
</dbReference>
<evidence type="ECO:0000259" key="1">
    <source>
        <dbReference type="Pfam" id="PF13473"/>
    </source>
</evidence>
<organism evidence="2 3">
    <name type="scientific">Natronosalvus hydrolyticus</name>
    <dbReference type="NCBI Taxonomy" id="2979988"/>
    <lineage>
        <taxon>Archaea</taxon>
        <taxon>Methanobacteriati</taxon>
        <taxon>Methanobacteriota</taxon>
        <taxon>Stenosarchaea group</taxon>
        <taxon>Halobacteria</taxon>
        <taxon>Halobacteriales</taxon>
        <taxon>Natrialbaceae</taxon>
        <taxon>Natronosalvus</taxon>
    </lineage>
</organism>
<dbReference type="InterPro" id="IPR008972">
    <property type="entry name" value="Cupredoxin"/>
</dbReference>